<evidence type="ECO:0000313" key="2">
    <source>
        <dbReference type="EMBL" id="RCJ30802.1"/>
    </source>
</evidence>
<reference evidence="3" key="1">
    <citation type="submission" date="2016-04" db="EMBL/GenBank/DDBJ databases">
        <authorList>
            <person name="Tabuchi Yagui T.R."/>
        </authorList>
    </citation>
    <scope>NUCLEOTIDE SEQUENCE [LARGE SCALE GENOMIC DNA]</scope>
</reference>
<gene>
    <name evidence="2" type="ORF">A6769_32500</name>
</gene>
<protein>
    <submittedName>
        <fullName evidence="2">Transposase</fullName>
    </submittedName>
</protein>
<name>A0A367R5U2_NOSPU</name>
<sequence length="310" mass="35653">MSTIVSRLDITQIFCDVDDFCNQWESLWQQVPQLPSTTGERRSTSRMHLSEVMTIAIAFHGSGYKTFKEFYTLHVLQSWRGAFPNLVGYTRFVELMPSLRDATRRCLMLLCCFLHTRTGQITGISFIDSTPINVCHNCRSHAHKVFKGLVKWGNNSVGWHFGFKLHLIINDCGELLAFKLTPANVDDRKPVPDMTKDLIGKLFGDRGYISQKLFEELYERGLELVTKSKKKMKNRLVKLIDKILLRKRAVIESVNDHLKNMCQIEHSRHRSVFNFLVNLMAGLTAYTYLPKKPSIDIYPKDLPALPPAVF</sequence>
<dbReference type="Proteomes" id="UP000252085">
    <property type="component" value="Unassembled WGS sequence"/>
</dbReference>
<feature type="domain" description="Transposase DDE" evidence="1">
    <location>
        <begin position="119"/>
        <end position="272"/>
    </location>
</feature>
<accession>A0A367R5U2</accession>
<organism evidence="2 3">
    <name type="scientific">Nostoc punctiforme NIES-2108</name>
    <dbReference type="NCBI Taxonomy" id="1356359"/>
    <lineage>
        <taxon>Bacteria</taxon>
        <taxon>Bacillati</taxon>
        <taxon>Cyanobacteriota</taxon>
        <taxon>Cyanophyceae</taxon>
        <taxon>Nostocales</taxon>
        <taxon>Nostocaceae</taxon>
        <taxon>Nostoc</taxon>
    </lineage>
</organism>
<dbReference type="Pfam" id="PF13612">
    <property type="entry name" value="DDE_Tnp_1_3"/>
    <property type="match status" value="1"/>
</dbReference>
<dbReference type="InterPro" id="IPR025668">
    <property type="entry name" value="Tnp_DDE_dom"/>
</dbReference>
<comment type="caution">
    <text evidence="2">The sequence shown here is derived from an EMBL/GenBank/DDBJ whole genome shotgun (WGS) entry which is preliminary data.</text>
</comment>
<dbReference type="NCBIfam" id="NF033520">
    <property type="entry name" value="transpos_IS982"/>
    <property type="match status" value="1"/>
</dbReference>
<evidence type="ECO:0000313" key="3">
    <source>
        <dbReference type="Proteomes" id="UP000252085"/>
    </source>
</evidence>
<dbReference type="EMBL" id="LXQE01000182">
    <property type="protein sequence ID" value="RCJ30802.1"/>
    <property type="molecule type" value="Genomic_DNA"/>
</dbReference>
<evidence type="ECO:0000259" key="1">
    <source>
        <dbReference type="Pfam" id="PF13612"/>
    </source>
</evidence>
<dbReference type="AlphaFoldDB" id="A0A367R5U2"/>
<proteinExistence type="predicted"/>